<keyword evidence="2" id="KW-1185">Reference proteome</keyword>
<dbReference type="Proteomes" id="UP000492821">
    <property type="component" value="Unassembled WGS sequence"/>
</dbReference>
<proteinExistence type="predicted"/>
<reference evidence="2" key="1">
    <citation type="journal article" date="2013" name="Genetics">
        <title>The draft genome and transcriptome of Panagrellus redivivus are shaped by the harsh demands of a free-living lifestyle.</title>
        <authorList>
            <person name="Srinivasan J."/>
            <person name="Dillman A.R."/>
            <person name="Macchietto M.G."/>
            <person name="Heikkinen L."/>
            <person name="Lakso M."/>
            <person name="Fracchia K.M."/>
            <person name="Antoshechkin I."/>
            <person name="Mortazavi A."/>
            <person name="Wong G."/>
            <person name="Sternberg P.W."/>
        </authorList>
    </citation>
    <scope>NUCLEOTIDE SEQUENCE [LARGE SCALE GENOMIC DNA]</scope>
    <source>
        <strain evidence="2">MT8872</strain>
    </source>
</reference>
<organism evidence="2 3">
    <name type="scientific">Panagrellus redivivus</name>
    <name type="common">Microworm</name>
    <dbReference type="NCBI Taxonomy" id="6233"/>
    <lineage>
        <taxon>Eukaryota</taxon>
        <taxon>Metazoa</taxon>
        <taxon>Ecdysozoa</taxon>
        <taxon>Nematoda</taxon>
        <taxon>Chromadorea</taxon>
        <taxon>Rhabditida</taxon>
        <taxon>Tylenchina</taxon>
        <taxon>Panagrolaimomorpha</taxon>
        <taxon>Panagrolaimoidea</taxon>
        <taxon>Panagrolaimidae</taxon>
        <taxon>Panagrellus</taxon>
    </lineage>
</organism>
<protein>
    <submittedName>
        <fullName evidence="3">Secreted protein</fullName>
    </submittedName>
</protein>
<accession>A0A7E4V836</accession>
<dbReference type="WBParaSite" id="Pan_g17341.t1">
    <property type="protein sequence ID" value="Pan_g17341.t1"/>
    <property type="gene ID" value="Pan_g17341"/>
</dbReference>
<reference evidence="3" key="2">
    <citation type="submission" date="2020-10" db="UniProtKB">
        <authorList>
            <consortium name="WormBaseParasite"/>
        </authorList>
    </citation>
    <scope>IDENTIFICATION</scope>
</reference>
<name>A0A7E4V836_PANRE</name>
<evidence type="ECO:0000313" key="3">
    <source>
        <dbReference type="WBParaSite" id="Pan_g17341.t1"/>
    </source>
</evidence>
<evidence type="ECO:0000256" key="1">
    <source>
        <dbReference type="SAM" id="MobiDB-lite"/>
    </source>
</evidence>
<evidence type="ECO:0000313" key="2">
    <source>
        <dbReference type="Proteomes" id="UP000492821"/>
    </source>
</evidence>
<feature type="region of interest" description="Disordered" evidence="1">
    <location>
        <begin position="95"/>
        <end position="115"/>
    </location>
</feature>
<dbReference type="AlphaFoldDB" id="A0A7E4V836"/>
<sequence length="138" mass="14823">MCALPSRISAAIAAFRTTIPSALERPTSSLTVAVNLLSFCNVCRFLWVTSIPVVSMPSFSLSTSANVRVLCGTTFAAMALPMASVFTFPPVKVFSSTSTVPPISKRPTPPPRRSSWTRLRAPRSLFSLHGNISLTPIP</sequence>